<organism evidence="9 10">
    <name type="scientific">Fopius arisanus</name>
    <dbReference type="NCBI Taxonomy" id="64838"/>
    <lineage>
        <taxon>Eukaryota</taxon>
        <taxon>Metazoa</taxon>
        <taxon>Ecdysozoa</taxon>
        <taxon>Arthropoda</taxon>
        <taxon>Hexapoda</taxon>
        <taxon>Insecta</taxon>
        <taxon>Pterygota</taxon>
        <taxon>Neoptera</taxon>
        <taxon>Endopterygota</taxon>
        <taxon>Hymenoptera</taxon>
        <taxon>Apocrita</taxon>
        <taxon>Ichneumonoidea</taxon>
        <taxon>Braconidae</taxon>
        <taxon>Opiinae</taxon>
        <taxon>Fopius</taxon>
    </lineage>
</organism>
<dbReference type="GO" id="GO:0005737">
    <property type="term" value="C:cytoplasm"/>
    <property type="evidence" value="ECO:0007669"/>
    <property type="project" value="TreeGrafter"/>
</dbReference>
<dbReference type="InterPro" id="IPR013520">
    <property type="entry name" value="Ribonucl_H"/>
</dbReference>
<dbReference type="InterPro" id="IPR054362">
    <property type="entry name" value="Exu_RNase_H-like"/>
</dbReference>
<evidence type="ECO:0000256" key="1">
    <source>
        <dbReference type="ARBA" id="ARBA00001946"/>
    </source>
</evidence>
<dbReference type="Pfam" id="PF20700">
    <property type="entry name" value="Mutator"/>
    <property type="match status" value="1"/>
</dbReference>
<dbReference type="GO" id="GO:0008296">
    <property type="term" value="F:3'-5'-DNA exonuclease activity"/>
    <property type="evidence" value="ECO:0007669"/>
    <property type="project" value="TreeGrafter"/>
</dbReference>
<dbReference type="CDD" id="cd06127">
    <property type="entry name" value="DEDDh"/>
    <property type="match status" value="1"/>
</dbReference>
<name>A0A9R1TM58_9HYME</name>
<evidence type="ECO:0000313" key="9">
    <source>
        <dbReference type="Proteomes" id="UP000694866"/>
    </source>
</evidence>
<evidence type="ECO:0000256" key="3">
    <source>
        <dbReference type="ARBA" id="ARBA00022723"/>
    </source>
</evidence>
<evidence type="ECO:0000256" key="2">
    <source>
        <dbReference type="ARBA" id="ARBA00022722"/>
    </source>
</evidence>
<dbReference type="PANTHER" id="PTHR13058">
    <property type="entry name" value="THREE PRIME REPAIR EXONUCLEASE 1, 2"/>
    <property type="match status" value="1"/>
</dbReference>
<dbReference type="GO" id="GO:0003676">
    <property type="term" value="F:nucleic acid binding"/>
    <property type="evidence" value="ECO:0007669"/>
    <property type="project" value="InterPro"/>
</dbReference>
<dbReference type="KEGG" id="fas:105272796"/>
<dbReference type="OrthoDB" id="7692185at2759"/>
<dbReference type="AlphaFoldDB" id="A0A9R1TM58"/>
<comment type="cofactor">
    <cofactor evidence="1">
        <name>Mg(2+)</name>
        <dbReference type="ChEBI" id="CHEBI:18420"/>
    </cofactor>
</comment>
<protein>
    <recommendedName>
        <fullName evidence="8">Exonuclease domain-containing protein</fullName>
    </recommendedName>
</protein>
<dbReference type="InterPro" id="IPR036397">
    <property type="entry name" value="RNaseH_sf"/>
</dbReference>
<comment type="similarity">
    <text evidence="7">Belongs to the exonuclease superfamily. TREX family.</text>
</comment>
<dbReference type="SUPFAM" id="SSF53098">
    <property type="entry name" value="Ribonuclease H-like"/>
    <property type="match status" value="1"/>
</dbReference>
<keyword evidence="3" id="KW-0479">Metal-binding</keyword>
<keyword evidence="4" id="KW-0378">Hydrolase</keyword>
<dbReference type="PANTHER" id="PTHR13058:SF22">
    <property type="entry name" value="EXODEOXYRIBONUCLEASE III"/>
    <property type="match status" value="1"/>
</dbReference>
<evidence type="ECO:0000256" key="6">
    <source>
        <dbReference type="ARBA" id="ARBA00022842"/>
    </source>
</evidence>
<evidence type="ECO:0000259" key="8">
    <source>
        <dbReference type="SMART" id="SM00479"/>
    </source>
</evidence>
<dbReference type="SMART" id="SM00479">
    <property type="entry name" value="EXOIII"/>
    <property type="match status" value="1"/>
</dbReference>
<dbReference type="InterPro" id="IPR040393">
    <property type="entry name" value="TREX1/2"/>
</dbReference>
<feature type="domain" description="Exonuclease" evidence="8">
    <location>
        <begin position="373"/>
        <end position="557"/>
    </location>
</feature>
<accession>A0A9R1TM58</accession>
<evidence type="ECO:0000256" key="5">
    <source>
        <dbReference type="ARBA" id="ARBA00022839"/>
    </source>
</evidence>
<evidence type="ECO:0000256" key="4">
    <source>
        <dbReference type="ARBA" id="ARBA00022801"/>
    </source>
</evidence>
<reference evidence="10" key="1">
    <citation type="submission" date="2025-08" db="UniProtKB">
        <authorList>
            <consortium name="RefSeq"/>
        </authorList>
    </citation>
    <scope>IDENTIFICATION</scope>
    <source>
        <strain evidence="10">USDA-PBARC FA_bdor</strain>
        <tissue evidence="10">Whole organism</tissue>
    </source>
</reference>
<dbReference type="Proteomes" id="UP000694866">
    <property type="component" value="Unplaced"/>
</dbReference>
<keyword evidence="5" id="KW-0269">Exonuclease</keyword>
<dbReference type="InterPro" id="IPR049012">
    <property type="entry name" value="Mutator_transp_dom"/>
</dbReference>
<dbReference type="RefSeq" id="XP_011313324.1">
    <property type="nucleotide sequence ID" value="XM_011315022.1"/>
</dbReference>
<sequence length="631" mass="70518">MPVPIKVGLDAAWPKRGSGFKYDSLSGVATSVGVATGKIVARGTRNKACRFCKLGYAPEDHNCQRNWDGSAKAMEASIAEEILTKNKQFEEENVILGTLIGDDDSSTIAAIRRECKHPVAKWSDLNHATKQLNNALWKNKVNRQVIDHLKFAFGCALKKNKDDVSGTGRSITNIVPHAFDEHENCGDWCKWKDDPNNYVHKYLPGGKALVGDSLRKTLDDILDKFWKNADKLAPCGSTQINENLNAIICSKAPKSHHYGDSEGYNFRVDAAILQKNEGTSYITDGNLKCQVSPGKITNKFRAIKDIKREKQANRMKAPAYKRRRKELKQGRTKNNKNLTRKEGVTYSTACAMDRVGNFIDESIARKTIPDDLEFVYFDLETTGLNNKTDEICQIAAKVNDTEIQAFIMPKNGIPPNVTKITNLSINEGCMYYNENPVETISLCAALLAVIEFLRRLGKPIILVAHNGFRFDVPLLIRDIRAVDLWDEFNEVVHGFVDTYQVLQKMLPQRKKDQLKFNQGDLARDFLGAESDEGAHNALNDVTVLQKIINKIPILKEDFRSHAKTVSSVLFEMRMSARKKSLECLQNNVTKSMMLKIAKAGLSLSTLKKCGKYALAVSLSKPNDLGNADNGM</sequence>
<keyword evidence="6" id="KW-0460">Magnesium</keyword>
<dbReference type="GeneID" id="105272796"/>
<keyword evidence="2" id="KW-0540">Nuclease</keyword>
<gene>
    <name evidence="10" type="primary">LOC105272796</name>
</gene>
<keyword evidence="9" id="KW-1185">Reference proteome</keyword>
<evidence type="ECO:0000256" key="7">
    <source>
        <dbReference type="ARBA" id="ARBA00025769"/>
    </source>
</evidence>
<evidence type="ECO:0000313" key="10">
    <source>
        <dbReference type="RefSeq" id="XP_011313324.1"/>
    </source>
</evidence>
<dbReference type="GO" id="GO:0006308">
    <property type="term" value="P:DNA catabolic process"/>
    <property type="evidence" value="ECO:0007669"/>
    <property type="project" value="TreeGrafter"/>
</dbReference>
<dbReference type="InterPro" id="IPR012337">
    <property type="entry name" value="RNaseH-like_sf"/>
</dbReference>
<dbReference type="Pfam" id="PF22123">
    <property type="entry name" value="Exu_RNase_H_like"/>
    <property type="match status" value="1"/>
</dbReference>
<dbReference type="Gene3D" id="3.30.420.10">
    <property type="entry name" value="Ribonuclease H-like superfamily/Ribonuclease H"/>
    <property type="match status" value="1"/>
</dbReference>
<dbReference type="GO" id="GO:0046872">
    <property type="term" value="F:metal ion binding"/>
    <property type="evidence" value="ECO:0007669"/>
    <property type="project" value="UniProtKB-KW"/>
</dbReference>
<proteinExistence type="inferred from homology"/>